<dbReference type="Proteomes" id="UP001055879">
    <property type="component" value="Linkage Group LG04"/>
</dbReference>
<evidence type="ECO:0000313" key="1">
    <source>
        <dbReference type="EMBL" id="KAI3733565.1"/>
    </source>
</evidence>
<protein>
    <submittedName>
        <fullName evidence="1">Uncharacterized protein</fullName>
    </submittedName>
</protein>
<organism evidence="1 2">
    <name type="scientific">Arctium lappa</name>
    <name type="common">Greater burdock</name>
    <name type="synonym">Lappa major</name>
    <dbReference type="NCBI Taxonomy" id="4217"/>
    <lineage>
        <taxon>Eukaryota</taxon>
        <taxon>Viridiplantae</taxon>
        <taxon>Streptophyta</taxon>
        <taxon>Embryophyta</taxon>
        <taxon>Tracheophyta</taxon>
        <taxon>Spermatophyta</taxon>
        <taxon>Magnoliopsida</taxon>
        <taxon>eudicotyledons</taxon>
        <taxon>Gunneridae</taxon>
        <taxon>Pentapetalae</taxon>
        <taxon>asterids</taxon>
        <taxon>campanulids</taxon>
        <taxon>Asterales</taxon>
        <taxon>Asteraceae</taxon>
        <taxon>Carduoideae</taxon>
        <taxon>Cardueae</taxon>
        <taxon>Arctiinae</taxon>
        <taxon>Arctium</taxon>
    </lineage>
</organism>
<gene>
    <name evidence="1" type="ORF">L6452_13009</name>
</gene>
<dbReference type="EMBL" id="CM042050">
    <property type="protein sequence ID" value="KAI3733565.1"/>
    <property type="molecule type" value="Genomic_DNA"/>
</dbReference>
<name>A0ACB9CHB5_ARCLA</name>
<comment type="caution">
    <text evidence="1">The sequence shown here is derived from an EMBL/GenBank/DDBJ whole genome shotgun (WGS) entry which is preliminary data.</text>
</comment>
<accession>A0ACB9CHB5</accession>
<evidence type="ECO:0000313" key="2">
    <source>
        <dbReference type="Proteomes" id="UP001055879"/>
    </source>
</evidence>
<reference evidence="1 2" key="2">
    <citation type="journal article" date="2022" name="Mol. Ecol. Resour.">
        <title>The genomes of chicory, endive, great burdock and yacon provide insights into Asteraceae paleo-polyploidization history and plant inulin production.</title>
        <authorList>
            <person name="Fan W."/>
            <person name="Wang S."/>
            <person name="Wang H."/>
            <person name="Wang A."/>
            <person name="Jiang F."/>
            <person name="Liu H."/>
            <person name="Zhao H."/>
            <person name="Xu D."/>
            <person name="Zhang Y."/>
        </authorList>
    </citation>
    <scope>NUCLEOTIDE SEQUENCE [LARGE SCALE GENOMIC DNA]</scope>
    <source>
        <strain evidence="2">cv. Niubang</strain>
    </source>
</reference>
<reference evidence="2" key="1">
    <citation type="journal article" date="2022" name="Mol. Ecol. Resour.">
        <title>The genomes of chicory, endive, great burdock and yacon provide insights into Asteraceae palaeo-polyploidization history and plant inulin production.</title>
        <authorList>
            <person name="Fan W."/>
            <person name="Wang S."/>
            <person name="Wang H."/>
            <person name="Wang A."/>
            <person name="Jiang F."/>
            <person name="Liu H."/>
            <person name="Zhao H."/>
            <person name="Xu D."/>
            <person name="Zhang Y."/>
        </authorList>
    </citation>
    <scope>NUCLEOTIDE SEQUENCE [LARGE SCALE GENOMIC DNA]</scope>
    <source>
        <strain evidence="2">cv. Niubang</strain>
    </source>
</reference>
<sequence>MGKFVSDLLSSTCEEGETSDQHSTQTCVEKKVRLFGFELHPSCSFKTNHLKSAEGDESVNSSSTTTMEKNNNNLRGVETTKKFECQYCFKEFVNSQALGGHQNAHKKERLKKKRLQLQARRARINYYLQPYNTHYNYNKHGTNNDVFNGGYYGPEFESNISFSQYDDDDLLSFRDPCSFTLTHVDSSRQKYNYSPVAMKPSTRPIDLKQNYASLDLQLSLSSNSIM</sequence>
<keyword evidence="2" id="KW-1185">Reference proteome</keyword>
<proteinExistence type="predicted"/>